<gene>
    <name evidence="3" type="ordered locus">Awo_c07420</name>
</gene>
<dbReference type="HOGENOM" id="CLU_1623560_0_0_9"/>
<keyword evidence="2" id="KW-0812">Transmembrane</keyword>
<dbReference type="OrthoDB" id="1937445at2"/>
<reference evidence="3 4" key="2">
    <citation type="journal article" date="2012" name="PLoS ONE">
        <title>An ancient pathway combining carbon dioxide fixation with the generation and utilization of a sodium ion gradient for ATP synthesis.</title>
        <authorList>
            <person name="Poehlein A."/>
            <person name="Schmidt S."/>
            <person name="Kaster A.K."/>
            <person name="Goenrich M."/>
            <person name="Vollmers J."/>
            <person name="Thurmer A."/>
            <person name="Bertsch J."/>
            <person name="Schuchmann K."/>
            <person name="Voigt B."/>
            <person name="Hecker M."/>
            <person name="Daniel R."/>
            <person name="Thauer R.K."/>
            <person name="Gottschalk G."/>
            <person name="Muller V."/>
        </authorList>
    </citation>
    <scope>NUCLEOTIDE SEQUENCE [LARGE SCALE GENOMIC DNA]</scope>
    <source>
        <strain evidence="4">ATCC 29683 / DSM 1030 / JCM 2381 / KCTC 1655 / WB1</strain>
    </source>
</reference>
<dbReference type="AlphaFoldDB" id="H6LKE6"/>
<feature type="transmembrane region" description="Helical" evidence="2">
    <location>
        <begin position="17"/>
        <end position="41"/>
    </location>
</feature>
<feature type="compositionally biased region" description="Acidic residues" evidence="1">
    <location>
        <begin position="135"/>
        <end position="144"/>
    </location>
</feature>
<keyword evidence="2" id="KW-1133">Transmembrane helix</keyword>
<dbReference type="EMBL" id="CP002987">
    <property type="protein sequence ID" value="AFA47536.1"/>
    <property type="molecule type" value="Genomic_DNA"/>
</dbReference>
<name>H6LKE6_ACEWD</name>
<dbReference type="RefSeq" id="WP_014355139.1">
    <property type="nucleotide sequence ID" value="NC_016894.1"/>
</dbReference>
<evidence type="ECO:0000313" key="4">
    <source>
        <dbReference type="Proteomes" id="UP000007177"/>
    </source>
</evidence>
<dbReference type="KEGG" id="awo:Awo_c07420"/>
<sequence>MQTENISTQNKKNKISLVLYIGGSIVALLGAAFLINSIMIYNTTMTQALAMGYEASAVNAQLLPSQLLPALFEGFGVYGGISMLLFCTGFIFQKISNFMDQSALLTQPTIDELSIESLPVNVVEINEIEAVIESPDSESSENEPETPALSKDEEPTEKPDDQK</sequence>
<evidence type="ECO:0000256" key="2">
    <source>
        <dbReference type="SAM" id="Phobius"/>
    </source>
</evidence>
<proteinExistence type="predicted"/>
<evidence type="ECO:0000313" key="3">
    <source>
        <dbReference type="EMBL" id="AFA47536.1"/>
    </source>
</evidence>
<dbReference type="Proteomes" id="UP000007177">
    <property type="component" value="Chromosome"/>
</dbReference>
<dbReference type="eggNOG" id="ENOG503379P">
    <property type="taxonomic scope" value="Bacteria"/>
</dbReference>
<feature type="region of interest" description="Disordered" evidence="1">
    <location>
        <begin position="131"/>
        <end position="163"/>
    </location>
</feature>
<keyword evidence="4" id="KW-1185">Reference proteome</keyword>
<accession>H6LKE6</accession>
<feature type="transmembrane region" description="Helical" evidence="2">
    <location>
        <begin position="75"/>
        <end position="92"/>
    </location>
</feature>
<organism evidence="3 4">
    <name type="scientific">Acetobacterium woodii (strain ATCC 29683 / DSM 1030 / JCM 2381 / KCTC 1655 / WB1)</name>
    <dbReference type="NCBI Taxonomy" id="931626"/>
    <lineage>
        <taxon>Bacteria</taxon>
        <taxon>Bacillati</taxon>
        <taxon>Bacillota</taxon>
        <taxon>Clostridia</taxon>
        <taxon>Eubacteriales</taxon>
        <taxon>Eubacteriaceae</taxon>
        <taxon>Acetobacterium</taxon>
    </lineage>
</organism>
<evidence type="ECO:0000256" key="1">
    <source>
        <dbReference type="SAM" id="MobiDB-lite"/>
    </source>
</evidence>
<keyword evidence="2" id="KW-0472">Membrane</keyword>
<reference evidence="4" key="1">
    <citation type="submission" date="2011-07" db="EMBL/GenBank/DDBJ databases">
        <title>Complete genome sequence of Acetobacterium woodii.</title>
        <authorList>
            <person name="Poehlein A."/>
            <person name="Schmidt S."/>
            <person name="Kaster A.-K."/>
            <person name="Goenrich M."/>
            <person name="Vollmers J."/>
            <person name="Thuermer A."/>
            <person name="Gottschalk G."/>
            <person name="Thauer R.K."/>
            <person name="Daniel R."/>
            <person name="Mueller V."/>
        </authorList>
    </citation>
    <scope>NUCLEOTIDE SEQUENCE [LARGE SCALE GENOMIC DNA]</scope>
    <source>
        <strain evidence="4">ATCC 29683 / DSM 1030 / JCM 2381 / KCTC 1655 / WB1</strain>
    </source>
</reference>
<feature type="compositionally biased region" description="Basic and acidic residues" evidence="1">
    <location>
        <begin position="150"/>
        <end position="163"/>
    </location>
</feature>
<protein>
    <submittedName>
        <fullName evidence="3">Uncharacterized protein</fullName>
    </submittedName>
</protein>